<dbReference type="GO" id="GO:0004553">
    <property type="term" value="F:hydrolase activity, hydrolyzing O-glycosyl compounds"/>
    <property type="evidence" value="ECO:0007669"/>
    <property type="project" value="InterPro"/>
</dbReference>
<evidence type="ECO:0000256" key="6">
    <source>
        <dbReference type="RuleBase" id="RU361187"/>
    </source>
</evidence>
<evidence type="ECO:0000256" key="2">
    <source>
        <dbReference type="ARBA" id="ARBA00009865"/>
    </source>
</evidence>
<evidence type="ECO:0000256" key="4">
    <source>
        <dbReference type="ARBA" id="ARBA00023295"/>
    </source>
</evidence>
<evidence type="ECO:0000256" key="3">
    <source>
        <dbReference type="ARBA" id="ARBA00022801"/>
    </source>
</evidence>
<proteinExistence type="inferred from homology"/>
<dbReference type="Pfam" id="PF04616">
    <property type="entry name" value="Glyco_hydro_43"/>
    <property type="match status" value="1"/>
</dbReference>
<feature type="domain" description="Extracellular endo-alpha-(1-&gt;5)-L-arabinanase C-terminal" evidence="7">
    <location>
        <begin position="376"/>
        <end position="494"/>
    </location>
</feature>
<dbReference type="GO" id="GO:0005975">
    <property type="term" value="P:carbohydrate metabolic process"/>
    <property type="evidence" value="ECO:0007669"/>
    <property type="project" value="InterPro"/>
</dbReference>
<evidence type="ECO:0000256" key="1">
    <source>
        <dbReference type="ARBA" id="ARBA00004834"/>
    </source>
</evidence>
<dbReference type="AlphaFoldDB" id="A0AAN4W501"/>
<dbReference type="InterPro" id="IPR032291">
    <property type="entry name" value="Abn2_C"/>
</dbReference>
<dbReference type="InterPro" id="IPR023296">
    <property type="entry name" value="Glyco_hydro_beta-prop_sf"/>
</dbReference>
<evidence type="ECO:0000259" key="7">
    <source>
        <dbReference type="Pfam" id="PF16369"/>
    </source>
</evidence>
<organism evidence="8 9">
    <name type="scientific">Persicobacter diffluens</name>
    <dbReference type="NCBI Taxonomy" id="981"/>
    <lineage>
        <taxon>Bacteria</taxon>
        <taxon>Pseudomonadati</taxon>
        <taxon>Bacteroidota</taxon>
        <taxon>Cytophagia</taxon>
        <taxon>Cytophagales</taxon>
        <taxon>Persicobacteraceae</taxon>
        <taxon>Persicobacter</taxon>
    </lineage>
</organism>
<sequence>MRSGYFILLVLALFGCHKPKQAKKDGGGIPNPEISDNYEALASLANYKAWGVYNVHDPSCLKIGDWYYMYTTDAYYQDGQRKQGEKVRDANGALVPEGYIQIRRSKDLVQWEYVGWVFEQIPAAAVQHIHAQTGGEGAENMWAPYIIEYNDELRLYYSVSAFGKNSSYIGMAVSSDPASGWVDKGCVVKTTLESKMNAIDPTISTNYTTGQQYMIYGSYFDGLYCMELQPENGLAFVEGDQGKCVARRAQGKDRIIEAPEVMYNPETQYYYLFVSYEPLMVTYNIRVGRSKYPDGPYLDFFGNDMAEAENNYPRLTGAYRFDNHPGWAGTAHCGVTRGEDGFYLMHQGRLQPDNMQMVLHCRKIYWTSDGWPVVSPERYAGSDETPVVESEVVGSWELICMDKEDSGRALWQGQVLWGEGNLREEEIHTSTKITLSANHQLQEGGQWQLNGDRLIMKLGEESLELIVDRAWDWENNQPTIIFTGLNSKGLAVWGKKGAEII</sequence>
<dbReference type="RefSeq" id="WP_338239285.1">
    <property type="nucleotide sequence ID" value="NZ_BQKE01000004.1"/>
</dbReference>
<reference evidence="8 9" key="1">
    <citation type="submission" date="2021-12" db="EMBL/GenBank/DDBJ databases">
        <title>Genome sequencing of bacteria with rrn-lacking chromosome and rrn-plasmid.</title>
        <authorList>
            <person name="Anda M."/>
            <person name="Iwasaki W."/>
        </authorList>
    </citation>
    <scope>NUCLEOTIDE SEQUENCE [LARGE SCALE GENOMIC DNA]</scope>
    <source>
        <strain evidence="8 9">NBRC 15940</strain>
    </source>
</reference>
<comment type="pathway">
    <text evidence="1">Glycan metabolism; L-arabinan degradation.</text>
</comment>
<keyword evidence="9" id="KW-1185">Reference proteome</keyword>
<dbReference type="Gene3D" id="2.40.128.10">
    <property type="match status" value="1"/>
</dbReference>
<accession>A0AAN4W501</accession>
<feature type="site" description="Important for catalytic activity, responsible for pKa modulation of the active site Glu and correct orientation of both the proton donor and substrate" evidence="5">
    <location>
        <position position="200"/>
    </location>
</feature>
<dbReference type="CDD" id="cd08998">
    <property type="entry name" value="GH43_Arb43a-like"/>
    <property type="match status" value="1"/>
</dbReference>
<dbReference type="Pfam" id="PF16369">
    <property type="entry name" value="GH43_C"/>
    <property type="match status" value="1"/>
</dbReference>
<dbReference type="SUPFAM" id="SSF75005">
    <property type="entry name" value="Arabinanase/levansucrase/invertase"/>
    <property type="match status" value="1"/>
</dbReference>
<dbReference type="PANTHER" id="PTHR43301:SF3">
    <property type="entry name" value="ARABINAN ENDO-1,5-ALPHA-L-ARABINOSIDASE A-RELATED"/>
    <property type="match status" value="1"/>
</dbReference>
<comment type="similarity">
    <text evidence="2 6">Belongs to the glycosyl hydrolase 43 family.</text>
</comment>
<evidence type="ECO:0000313" key="9">
    <source>
        <dbReference type="Proteomes" id="UP001310022"/>
    </source>
</evidence>
<dbReference type="PANTHER" id="PTHR43301">
    <property type="entry name" value="ARABINAN ENDO-1,5-ALPHA-L-ARABINOSIDASE"/>
    <property type="match status" value="1"/>
</dbReference>
<protein>
    <submittedName>
        <fullName evidence="8">Endo-arabinase</fullName>
    </submittedName>
</protein>
<dbReference type="Proteomes" id="UP001310022">
    <property type="component" value="Unassembled WGS sequence"/>
</dbReference>
<dbReference type="Gene3D" id="2.115.10.20">
    <property type="entry name" value="Glycosyl hydrolase domain, family 43"/>
    <property type="match status" value="1"/>
</dbReference>
<keyword evidence="4 6" id="KW-0326">Glycosidase</keyword>
<evidence type="ECO:0000313" key="8">
    <source>
        <dbReference type="EMBL" id="GJM64205.1"/>
    </source>
</evidence>
<dbReference type="InterPro" id="IPR050727">
    <property type="entry name" value="GH43_arabinanases"/>
</dbReference>
<dbReference type="InterPro" id="IPR006710">
    <property type="entry name" value="Glyco_hydro_43"/>
</dbReference>
<dbReference type="EMBL" id="BQKE01000004">
    <property type="protein sequence ID" value="GJM64205.1"/>
    <property type="molecule type" value="Genomic_DNA"/>
</dbReference>
<keyword evidence="3 6" id="KW-0378">Hydrolase</keyword>
<gene>
    <name evidence="8" type="ORF">PEDI_47570</name>
</gene>
<comment type="caution">
    <text evidence="8">The sequence shown here is derived from an EMBL/GenBank/DDBJ whole genome shotgun (WGS) entry which is preliminary data.</text>
</comment>
<dbReference type="PROSITE" id="PS51257">
    <property type="entry name" value="PROKAR_LIPOPROTEIN"/>
    <property type="match status" value="1"/>
</dbReference>
<name>A0AAN4W501_9BACT</name>
<evidence type="ECO:0000256" key="5">
    <source>
        <dbReference type="PIRSR" id="PIRSR606710-2"/>
    </source>
</evidence>